<dbReference type="Pfam" id="PF00664">
    <property type="entry name" value="ABC_membrane"/>
    <property type="match status" value="1"/>
</dbReference>
<feature type="transmembrane region" description="Helical" evidence="9">
    <location>
        <begin position="268"/>
        <end position="290"/>
    </location>
</feature>
<feature type="compositionally biased region" description="Low complexity" evidence="8">
    <location>
        <begin position="1"/>
        <end position="21"/>
    </location>
</feature>
<dbReference type="PROSITE" id="PS50893">
    <property type="entry name" value="ABC_TRANSPORTER_2"/>
    <property type="match status" value="1"/>
</dbReference>
<comment type="caution">
    <text evidence="12">The sequence shown here is derived from an EMBL/GenBank/DDBJ whole genome shotgun (WGS) entry which is preliminary data.</text>
</comment>
<dbReference type="PROSITE" id="PS50929">
    <property type="entry name" value="ABC_TM1F"/>
    <property type="match status" value="1"/>
</dbReference>
<comment type="similarity">
    <text evidence="2">Belongs to the ABC transporter superfamily.</text>
</comment>
<evidence type="ECO:0000259" key="11">
    <source>
        <dbReference type="PROSITE" id="PS50929"/>
    </source>
</evidence>
<feature type="transmembrane region" description="Helical" evidence="9">
    <location>
        <begin position="84"/>
        <end position="107"/>
    </location>
</feature>
<dbReference type="InterPro" id="IPR027417">
    <property type="entry name" value="P-loop_NTPase"/>
</dbReference>
<evidence type="ECO:0000256" key="2">
    <source>
        <dbReference type="ARBA" id="ARBA00005417"/>
    </source>
</evidence>
<evidence type="ECO:0000256" key="5">
    <source>
        <dbReference type="ARBA" id="ARBA00022840"/>
    </source>
</evidence>
<sequence>MSNDIAGEASAGARAQADGAAPSRSRRFDPGALRALWPFARRYRGRMAAALAALTVAAGATLALPVAVRLLVDRGFAAGRSDVGVYFVGLGLVALALAVASACRYYLVMTLGERIVADVRAAVFRHLTTLDASFYDSVRSGELVSRLTADTTQIKAAFGASASVALRNLFMFVGAVTMMVITSPRLSLVVLGVIPLVVLPLIFSGRGVSRRSRAAQDRLADASAYAVEALGAARTMQAFGAEQATAGHFEAASEQAFVAARDATFARALLTGFAIFLVSASVVAVLWLGARGVLAGGMTMGRLSQFLLFAVLAASALGELSQVWAEIVQASGAAGRLGELLATRPRIVAPARPLPMPEPARGALAFERVSFAYPGRRETKALHDLSFTAAPGERIAIVGPSGAGKSTIIQLALRFYDPDSGAVRVDGVDARAVAPADWRRRFALVAQDPVIFGASVADNIRYGRPDASDAEVRRAAAFAAADGFISALPQGYDTLVGERGVTLSGGQRQRLAIARAVLKDAPILLLDEATSALDAESERLVQEAFDRLMTSRTTLVVAHRLATVLSADRILVMDGGVLVEQGTHASLVAAGGLYARLAKLQFGQADGDGTVDAPAAAVSVR</sequence>
<feature type="region of interest" description="Disordered" evidence="8">
    <location>
        <begin position="1"/>
        <end position="26"/>
    </location>
</feature>
<dbReference type="PROSITE" id="PS00211">
    <property type="entry name" value="ABC_TRANSPORTER_1"/>
    <property type="match status" value="1"/>
</dbReference>
<gene>
    <name evidence="12" type="ORF">ACFOEX_06675</name>
</gene>
<evidence type="ECO:0000256" key="7">
    <source>
        <dbReference type="ARBA" id="ARBA00023136"/>
    </source>
</evidence>
<dbReference type="InterPro" id="IPR011918">
    <property type="entry name" value="ABC_MsbA_ATP-bd"/>
</dbReference>
<dbReference type="InterPro" id="IPR011527">
    <property type="entry name" value="ABC1_TM_dom"/>
</dbReference>
<feature type="transmembrane region" description="Helical" evidence="9">
    <location>
        <begin position="186"/>
        <end position="203"/>
    </location>
</feature>
<dbReference type="SUPFAM" id="SSF90123">
    <property type="entry name" value="ABC transporter transmembrane region"/>
    <property type="match status" value="1"/>
</dbReference>
<evidence type="ECO:0000259" key="10">
    <source>
        <dbReference type="PROSITE" id="PS50893"/>
    </source>
</evidence>
<evidence type="ECO:0000256" key="4">
    <source>
        <dbReference type="ARBA" id="ARBA00022741"/>
    </source>
</evidence>
<dbReference type="InterPro" id="IPR036640">
    <property type="entry name" value="ABC1_TM_sf"/>
</dbReference>
<dbReference type="EMBL" id="JBHRUV010000029">
    <property type="protein sequence ID" value="MFC3266032.1"/>
    <property type="molecule type" value="Genomic_DNA"/>
</dbReference>
<keyword evidence="7 9" id="KW-0472">Membrane</keyword>
<dbReference type="SUPFAM" id="SSF52540">
    <property type="entry name" value="P-loop containing nucleoside triphosphate hydrolases"/>
    <property type="match status" value="1"/>
</dbReference>
<dbReference type="InterPro" id="IPR039421">
    <property type="entry name" value="Type_1_exporter"/>
</dbReference>
<dbReference type="InterPro" id="IPR017871">
    <property type="entry name" value="ABC_transporter-like_CS"/>
</dbReference>
<keyword evidence="4" id="KW-0547">Nucleotide-binding</keyword>
<proteinExistence type="inferred from homology"/>
<feature type="domain" description="ABC transporter" evidence="10">
    <location>
        <begin position="364"/>
        <end position="600"/>
    </location>
</feature>
<keyword evidence="5" id="KW-0067">ATP-binding</keyword>
<name>A0ABV7LE21_9HYPH</name>
<dbReference type="PANTHER" id="PTHR43394:SF1">
    <property type="entry name" value="ATP-BINDING CASSETTE SUB-FAMILY B MEMBER 10, MITOCHONDRIAL"/>
    <property type="match status" value="1"/>
</dbReference>
<feature type="transmembrane region" description="Helical" evidence="9">
    <location>
        <begin position="156"/>
        <end position="180"/>
    </location>
</feature>
<comment type="subcellular location">
    <subcellularLocation>
        <location evidence="1">Cell membrane</location>
        <topology evidence="1">Multi-pass membrane protein</topology>
    </subcellularLocation>
</comment>
<dbReference type="Gene3D" id="1.20.1560.10">
    <property type="entry name" value="ABC transporter type 1, transmembrane domain"/>
    <property type="match status" value="1"/>
</dbReference>
<evidence type="ECO:0000256" key="3">
    <source>
        <dbReference type="ARBA" id="ARBA00022692"/>
    </source>
</evidence>
<dbReference type="SMART" id="SM00382">
    <property type="entry name" value="AAA"/>
    <property type="match status" value="1"/>
</dbReference>
<evidence type="ECO:0000313" key="13">
    <source>
        <dbReference type="Proteomes" id="UP001595536"/>
    </source>
</evidence>
<protein>
    <submittedName>
        <fullName evidence="12">ABC transporter transmembrane domain-containing protein</fullName>
    </submittedName>
</protein>
<dbReference type="InterPro" id="IPR003439">
    <property type="entry name" value="ABC_transporter-like_ATP-bd"/>
</dbReference>
<dbReference type="InterPro" id="IPR003593">
    <property type="entry name" value="AAA+_ATPase"/>
</dbReference>
<dbReference type="NCBIfam" id="TIGR02204">
    <property type="entry name" value="MsbA_rel"/>
    <property type="match status" value="1"/>
</dbReference>
<evidence type="ECO:0000256" key="9">
    <source>
        <dbReference type="SAM" id="Phobius"/>
    </source>
</evidence>
<dbReference type="PANTHER" id="PTHR43394">
    <property type="entry name" value="ATP-DEPENDENT PERMEASE MDL1, MITOCHONDRIAL"/>
    <property type="match status" value="1"/>
</dbReference>
<keyword evidence="3 9" id="KW-0812">Transmembrane</keyword>
<reference evidence="13" key="1">
    <citation type="journal article" date="2019" name="Int. J. Syst. Evol. Microbiol.">
        <title>The Global Catalogue of Microorganisms (GCM) 10K type strain sequencing project: providing services to taxonomists for standard genome sequencing and annotation.</title>
        <authorList>
            <consortium name="The Broad Institute Genomics Platform"/>
            <consortium name="The Broad Institute Genome Sequencing Center for Infectious Disease"/>
            <person name="Wu L."/>
            <person name="Ma J."/>
        </authorList>
    </citation>
    <scope>NUCLEOTIDE SEQUENCE [LARGE SCALE GENOMIC DNA]</scope>
    <source>
        <strain evidence="13">CCM 7941</strain>
    </source>
</reference>
<dbReference type="RefSeq" id="WP_376831486.1">
    <property type="nucleotide sequence ID" value="NZ_JBHLWR010000006.1"/>
</dbReference>
<dbReference type="Gene3D" id="3.40.50.300">
    <property type="entry name" value="P-loop containing nucleotide triphosphate hydrolases"/>
    <property type="match status" value="1"/>
</dbReference>
<evidence type="ECO:0000256" key="6">
    <source>
        <dbReference type="ARBA" id="ARBA00022989"/>
    </source>
</evidence>
<organism evidence="12 13">
    <name type="scientific">Camelimonas abortus</name>
    <dbReference type="NCBI Taxonomy" id="1017184"/>
    <lineage>
        <taxon>Bacteria</taxon>
        <taxon>Pseudomonadati</taxon>
        <taxon>Pseudomonadota</taxon>
        <taxon>Alphaproteobacteria</taxon>
        <taxon>Hyphomicrobiales</taxon>
        <taxon>Chelatococcaceae</taxon>
        <taxon>Camelimonas</taxon>
    </lineage>
</organism>
<evidence type="ECO:0000256" key="8">
    <source>
        <dbReference type="SAM" id="MobiDB-lite"/>
    </source>
</evidence>
<dbReference type="Proteomes" id="UP001595536">
    <property type="component" value="Unassembled WGS sequence"/>
</dbReference>
<evidence type="ECO:0000313" key="12">
    <source>
        <dbReference type="EMBL" id="MFC3266032.1"/>
    </source>
</evidence>
<feature type="domain" description="ABC transmembrane type-1" evidence="11">
    <location>
        <begin position="48"/>
        <end position="329"/>
    </location>
</feature>
<feature type="transmembrane region" description="Helical" evidence="9">
    <location>
        <begin position="48"/>
        <end position="72"/>
    </location>
</feature>
<dbReference type="CDD" id="cd18575">
    <property type="entry name" value="ABC_6TM_bac_exporter_ABCB8_10_like"/>
    <property type="match status" value="1"/>
</dbReference>
<accession>A0ABV7LE21</accession>
<evidence type="ECO:0000256" key="1">
    <source>
        <dbReference type="ARBA" id="ARBA00004651"/>
    </source>
</evidence>
<keyword evidence="6 9" id="KW-1133">Transmembrane helix</keyword>
<keyword evidence="13" id="KW-1185">Reference proteome</keyword>
<dbReference type="Pfam" id="PF00005">
    <property type="entry name" value="ABC_tran"/>
    <property type="match status" value="1"/>
</dbReference>